<gene>
    <name evidence="1" type="ORF">JA29_029</name>
</gene>
<name>A0A384ZX12_9CAUD</name>
<keyword evidence="2" id="KW-1185">Reference proteome</keyword>
<organism evidence="1 2">
    <name type="scientific">Dickeya phage vB_DsoM_JA29</name>
    <dbReference type="NCBI Taxonomy" id="2283031"/>
    <lineage>
        <taxon>Viruses</taxon>
        <taxon>Duplodnaviria</taxon>
        <taxon>Heunggongvirae</taxon>
        <taxon>Uroviricota</taxon>
        <taxon>Caudoviricetes</taxon>
        <taxon>Salmondvirus</taxon>
        <taxon>Salmondvirus JA29</taxon>
    </lineage>
</organism>
<accession>A0A384ZX12</accession>
<evidence type="ECO:0000313" key="2">
    <source>
        <dbReference type="Proteomes" id="UP000263326"/>
    </source>
</evidence>
<reference evidence="1 2" key="1">
    <citation type="journal article" date="2018" name="Front. Microbiol.">
        <title>Jumbo Bacteriophages Are Represented Within an Increasing Diversity of Environmental Viruses Infecting the Emerging Phytopathogen, Dickeya solani.</title>
        <authorList>
            <person name="Day A.W."/>
            <person name="Ahn J."/>
            <person name="Salmond G.P.C."/>
        </authorList>
    </citation>
    <scope>NUCLEOTIDE SEQUENCE [LARGE SCALE GENOMIC DNA]</scope>
</reference>
<sequence>MFKYPFKVLGVEAVGKQGRAEIYIESFVPAIGSIVPIDLHPFAEHGLWVVSGFENGAVQISTDRIMIVDPFGLVKYINAGVFQNEDSDLRSNLVSKFVNEFVNELARAEKKFPNWNKDAVYAASIMGEESGETLQAALDYQQAPEHSDELKANILAEAVQTGAMALRLLINGDSFEHDSKSLSVADVDSIRKMLELEISPTEIVEFLKELIREKG</sequence>
<evidence type="ECO:0000313" key="1">
    <source>
        <dbReference type="EMBL" id="AXG66755.1"/>
    </source>
</evidence>
<protein>
    <submittedName>
        <fullName evidence="1">Uncharacterized protein</fullName>
    </submittedName>
</protein>
<dbReference type="Proteomes" id="UP000263326">
    <property type="component" value="Segment"/>
</dbReference>
<proteinExistence type="predicted"/>
<dbReference type="EMBL" id="MH460461">
    <property type="protein sequence ID" value="AXG66755.1"/>
    <property type="molecule type" value="Genomic_DNA"/>
</dbReference>